<dbReference type="InterPro" id="IPR020256">
    <property type="entry name" value="Spore_coat_CotJA"/>
</dbReference>
<dbReference type="Pfam" id="PF11007">
    <property type="entry name" value="CotJA"/>
    <property type="match status" value="1"/>
</dbReference>
<evidence type="ECO:0000313" key="2">
    <source>
        <dbReference type="Proteomes" id="UP000640274"/>
    </source>
</evidence>
<dbReference type="Proteomes" id="UP000640274">
    <property type="component" value="Unassembled WGS sequence"/>
</dbReference>
<protein>
    <submittedName>
        <fullName evidence="1">Spore coat associated protein CotJA</fullName>
    </submittedName>
</protein>
<gene>
    <name evidence="1" type="ORF">JFN88_12415</name>
</gene>
<sequence length="101" mass="11693">MWIGTCHILGYKVPLEWTSEEEENVVGENQVREWRPFIGPFDPCPPIRVKTYVVPPNQFITFQPMNLPQFSPAEALRLGTLWPALYSSYTSKRRGEVIPDE</sequence>
<dbReference type="AlphaFoldDB" id="A0A934J3D9"/>
<reference evidence="1" key="1">
    <citation type="submission" date="2020-12" db="EMBL/GenBank/DDBJ databases">
        <authorList>
            <person name="Huq M.A."/>
        </authorList>
    </citation>
    <scope>NUCLEOTIDE SEQUENCE</scope>
    <source>
        <strain evidence="1">MAHUQ-46</strain>
    </source>
</reference>
<accession>A0A934J3D9</accession>
<dbReference type="EMBL" id="JAELUP010000065">
    <property type="protein sequence ID" value="MBJ6362070.1"/>
    <property type="molecule type" value="Genomic_DNA"/>
</dbReference>
<evidence type="ECO:0000313" key="1">
    <source>
        <dbReference type="EMBL" id="MBJ6362070.1"/>
    </source>
</evidence>
<proteinExistence type="predicted"/>
<name>A0A934J3D9_9BACL</name>
<comment type="caution">
    <text evidence="1">The sequence shown here is derived from an EMBL/GenBank/DDBJ whole genome shotgun (WGS) entry which is preliminary data.</text>
</comment>
<organism evidence="1 2">
    <name type="scientific">Paenibacillus roseus</name>
    <dbReference type="NCBI Taxonomy" id="2798579"/>
    <lineage>
        <taxon>Bacteria</taxon>
        <taxon>Bacillati</taxon>
        <taxon>Bacillota</taxon>
        <taxon>Bacilli</taxon>
        <taxon>Bacillales</taxon>
        <taxon>Paenibacillaceae</taxon>
        <taxon>Paenibacillus</taxon>
    </lineage>
</organism>
<keyword evidence="2" id="KW-1185">Reference proteome</keyword>